<keyword evidence="1" id="KW-0732">Signal</keyword>
<accession>A0A142IK85</accession>
<evidence type="ECO:0000313" key="2">
    <source>
        <dbReference type="EMBL" id="AMR60704.1"/>
    </source>
</evidence>
<dbReference type="EMBL" id="KT922007">
    <property type="protein sequence ID" value="AMR60704.1"/>
    <property type="molecule type" value="Genomic_DNA"/>
</dbReference>
<evidence type="ECO:0000256" key="1">
    <source>
        <dbReference type="SAM" id="SignalP"/>
    </source>
</evidence>
<feature type="chain" id="PRO_5007497383" evidence="1">
    <location>
        <begin position="27"/>
        <end position="40"/>
    </location>
</feature>
<organism evidence="2">
    <name type="scientific">Homo sapiens</name>
    <name type="common">Human</name>
    <dbReference type="NCBI Taxonomy" id="9606"/>
    <lineage>
        <taxon>Eukaryota</taxon>
        <taxon>Metazoa</taxon>
        <taxon>Chordata</taxon>
        <taxon>Craniata</taxon>
        <taxon>Vertebrata</taxon>
        <taxon>Euteleostomi</taxon>
        <taxon>Mammalia</taxon>
        <taxon>Eutheria</taxon>
        <taxon>Euarchontoglires</taxon>
        <taxon>Primates</taxon>
        <taxon>Haplorrhini</taxon>
        <taxon>Catarrhini</taxon>
        <taxon>Hominidae</taxon>
        <taxon>Homo</taxon>
    </lineage>
</organism>
<dbReference type="ChiTaRS" id="TACSTD2">
    <property type="organism name" value="human"/>
</dbReference>
<reference evidence="2" key="1">
    <citation type="submission" date="2015-10" db="EMBL/GenBank/DDBJ databases">
        <title>Novel Mutation of TACSTD 2 in Gelatinous Drop-Like Corneal Dystrophy.</title>
        <authorList>
            <person name="Jongkhajornpong P."/>
            <person name="Lekhanont K."/>
            <person name="Ueta M."/>
            <person name="Kitazawa K."/>
            <person name="Kinoshita S."/>
        </authorList>
    </citation>
    <scope>NUCLEOTIDE SEQUENCE</scope>
</reference>
<protein>
    <submittedName>
        <fullName evidence="2">Truncated TACSTD2</fullName>
    </submittedName>
</protein>
<name>A0A142IK85_HUMAN</name>
<dbReference type="AlphaFoldDB" id="A0A142IK85"/>
<feature type="signal peptide" evidence="1">
    <location>
        <begin position="1"/>
        <end position="26"/>
    </location>
</feature>
<proteinExistence type="predicted"/>
<dbReference type="OrthoDB" id="8953056at2759"/>
<dbReference type="PeptideAtlas" id="A0A142IK85"/>
<gene>
    <name evidence="2" type="primary">TACSTD2</name>
</gene>
<sequence length="40" mass="4254">MARGPGLAPPPLRLPLLLLVLAAVTGTRPRRTTARVPPTR</sequence>